<dbReference type="InterPro" id="IPR030385">
    <property type="entry name" value="G_IRG_dom"/>
</dbReference>
<dbReference type="GO" id="GO:0000045">
    <property type="term" value="P:autophagosome assembly"/>
    <property type="evidence" value="ECO:0007669"/>
    <property type="project" value="TreeGrafter"/>
</dbReference>
<keyword evidence="4" id="KW-0342">GTP-binding</keyword>
<keyword evidence="7" id="KW-1185">Reference proteome</keyword>
<feature type="domain" description="IRG-type G" evidence="5">
    <location>
        <begin position="204"/>
        <end position="386"/>
    </location>
</feature>
<organism evidence="6 7">
    <name type="scientific">Fukomys damarensis</name>
    <name type="common">Damaraland mole rat</name>
    <name type="synonym">Cryptomys damarensis</name>
    <dbReference type="NCBI Taxonomy" id="885580"/>
    <lineage>
        <taxon>Eukaryota</taxon>
        <taxon>Metazoa</taxon>
        <taxon>Chordata</taxon>
        <taxon>Craniata</taxon>
        <taxon>Vertebrata</taxon>
        <taxon>Euteleostomi</taxon>
        <taxon>Mammalia</taxon>
        <taxon>Eutheria</taxon>
        <taxon>Euarchontoglires</taxon>
        <taxon>Glires</taxon>
        <taxon>Rodentia</taxon>
        <taxon>Hystricomorpha</taxon>
        <taxon>Bathyergidae</taxon>
        <taxon>Fukomys</taxon>
    </lineage>
</organism>
<dbReference type="Pfam" id="PF05049">
    <property type="entry name" value="IIGP"/>
    <property type="match status" value="1"/>
</dbReference>
<dbReference type="EMBL" id="KN123144">
    <property type="protein sequence ID" value="KFO26634.1"/>
    <property type="molecule type" value="Genomic_DNA"/>
</dbReference>
<dbReference type="CDD" id="cd04104">
    <property type="entry name" value="p47_IIGP_like"/>
    <property type="match status" value="1"/>
</dbReference>
<dbReference type="GO" id="GO:0005789">
    <property type="term" value="C:endoplasmic reticulum membrane"/>
    <property type="evidence" value="ECO:0007669"/>
    <property type="project" value="TreeGrafter"/>
</dbReference>
<dbReference type="GO" id="GO:0035458">
    <property type="term" value="P:cellular response to interferon-beta"/>
    <property type="evidence" value="ECO:0007669"/>
    <property type="project" value="TreeGrafter"/>
</dbReference>
<name>A0A091D3G8_FUKDA</name>
<dbReference type="GO" id="GO:0045087">
    <property type="term" value="P:innate immune response"/>
    <property type="evidence" value="ECO:0007669"/>
    <property type="project" value="TreeGrafter"/>
</dbReference>
<dbReference type="Gene3D" id="3.40.50.300">
    <property type="entry name" value="P-loop containing nucleotide triphosphate hydrolases"/>
    <property type="match status" value="1"/>
</dbReference>
<gene>
    <name evidence="6" type="ORF">H920_12033</name>
</gene>
<evidence type="ECO:0000256" key="2">
    <source>
        <dbReference type="ARBA" id="ARBA00022741"/>
    </source>
</evidence>
<dbReference type="InterPro" id="IPR051515">
    <property type="entry name" value="IRG"/>
</dbReference>
<dbReference type="PANTHER" id="PTHR32341">
    <property type="entry name" value="INTERFERON-INDUCIBLE GTPASE"/>
    <property type="match status" value="1"/>
</dbReference>
<dbReference type="eggNOG" id="ENOG502QS9R">
    <property type="taxonomic scope" value="Eukaryota"/>
</dbReference>
<dbReference type="InterPro" id="IPR027417">
    <property type="entry name" value="P-loop_NTPase"/>
</dbReference>
<keyword evidence="3" id="KW-0378">Hydrolase</keyword>
<evidence type="ECO:0000259" key="5">
    <source>
        <dbReference type="PROSITE" id="PS51716"/>
    </source>
</evidence>
<dbReference type="GO" id="GO:0003924">
    <property type="term" value="F:GTPase activity"/>
    <property type="evidence" value="ECO:0007669"/>
    <property type="project" value="TreeGrafter"/>
</dbReference>
<protein>
    <submittedName>
        <fullName evidence="6">Interferon-inducible GTPase 1</fullName>
    </submittedName>
</protein>
<dbReference type="Proteomes" id="UP000028990">
    <property type="component" value="Unassembled WGS sequence"/>
</dbReference>
<dbReference type="InterPro" id="IPR007743">
    <property type="entry name" value="Immunity-related_GTPase-like"/>
</dbReference>
<dbReference type="AlphaFoldDB" id="A0A091D3G8"/>
<proteinExistence type="inferred from homology"/>
<evidence type="ECO:0000256" key="3">
    <source>
        <dbReference type="ARBA" id="ARBA00022801"/>
    </source>
</evidence>
<dbReference type="PROSITE" id="PS51716">
    <property type="entry name" value="G_IRG"/>
    <property type="match status" value="1"/>
</dbReference>
<dbReference type="SUPFAM" id="SSF52540">
    <property type="entry name" value="P-loop containing nucleoside triphosphate hydrolases"/>
    <property type="match status" value="1"/>
</dbReference>
<evidence type="ECO:0000313" key="6">
    <source>
        <dbReference type="EMBL" id="KFO26634.1"/>
    </source>
</evidence>
<keyword evidence="2" id="KW-0547">Nucleotide-binding</keyword>
<comment type="similarity">
    <text evidence="1">Belongs to the TRAFAC class dynamin-like GTPase superfamily. IRG family.</text>
</comment>
<dbReference type="GO" id="GO:0005525">
    <property type="term" value="F:GTP binding"/>
    <property type="evidence" value="ECO:0007669"/>
    <property type="project" value="UniProtKB-KW"/>
</dbReference>
<dbReference type="FunFam" id="3.40.50.300:FF:000541">
    <property type="entry name" value="Immunity related GTPase M"/>
    <property type="match status" value="1"/>
</dbReference>
<evidence type="ECO:0000256" key="4">
    <source>
        <dbReference type="ARBA" id="ARBA00023134"/>
    </source>
</evidence>
<reference evidence="6 7" key="1">
    <citation type="submission" date="2013-11" db="EMBL/GenBank/DDBJ databases">
        <title>The Damaraland mole rat (Fukomys damarensis) genome and evolution of African mole rats.</title>
        <authorList>
            <person name="Gladyshev V.N."/>
            <person name="Fang X."/>
        </authorList>
    </citation>
    <scope>NUCLEOTIDE SEQUENCE [LARGE SCALE GENOMIC DNA]</scope>
    <source>
        <tissue evidence="6">Liver</tissue>
    </source>
</reference>
<accession>A0A091D3G8</accession>
<evidence type="ECO:0000256" key="1">
    <source>
        <dbReference type="ARBA" id="ARBA00005429"/>
    </source>
</evidence>
<sequence length="550" mass="61114">MNLSFTIAQVVKIVRVIGGESEDWVRSHRFIPSGLSLPRDICSCVNSEVTVDFKKSCRSEPQITFYQGSRDVGSSGQRSVGLRRCAVDSSGHFLLSSSLLQGTHRTRSSPLRPVWTWGRDRPRKDLPSSTAMDAFISAFLENLSQGNFQQLAADFASHYATLVSKAGGILPAETLGRLDEVFMEGNLQAVVNMIQEVFSAAESAVLEVAVIGESGTGKSSFINVLRGLGHDDEGAADVGVVETTMKKTPYQHPKYPNVTFWDLPGTGTPKFSPDTYLEKVGFASFDFFIIVSSSRFSLHDALLVQKIKALGKKFYFVRTKVDSDLYNEQEAKPQSFKRERVLQHIRDYCLANLSDIGVPDPRVFLVSNFDLHDFDFPSLEKTLLAELPAHKRQVFVLMLPTLSDETVELKRAVLRGKIWLEAVRSSASAFVPFAPLIKGFDVHEQEARLKLYRGYFGLDDESLKEIAEKLGTSVQDIKGYTKCLDFWSLVEDDSAGAKAMSCVETFCSVNGGVPSVVFQFLKTRFLLWKFLDAVADDAKLLLHKIISAQV</sequence>
<dbReference type="PANTHER" id="PTHR32341:SF13">
    <property type="entry name" value="GTP-BINDING PROTEIN"/>
    <property type="match status" value="1"/>
</dbReference>
<evidence type="ECO:0000313" key="7">
    <source>
        <dbReference type="Proteomes" id="UP000028990"/>
    </source>
</evidence>